<organism evidence="1 2">
    <name type="scientific">Arachis hypogaea</name>
    <name type="common">Peanut</name>
    <dbReference type="NCBI Taxonomy" id="3818"/>
    <lineage>
        <taxon>Eukaryota</taxon>
        <taxon>Viridiplantae</taxon>
        <taxon>Streptophyta</taxon>
        <taxon>Embryophyta</taxon>
        <taxon>Tracheophyta</taxon>
        <taxon>Spermatophyta</taxon>
        <taxon>Magnoliopsida</taxon>
        <taxon>eudicotyledons</taxon>
        <taxon>Gunneridae</taxon>
        <taxon>Pentapetalae</taxon>
        <taxon>rosids</taxon>
        <taxon>fabids</taxon>
        <taxon>Fabales</taxon>
        <taxon>Fabaceae</taxon>
        <taxon>Papilionoideae</taxon>
        <taxon>50 kb inversion clade</taxon>
        <taxon>dalbergioids sensu lato</taxon>
        <taxon>Dalbergieae</taxon>
        <taxon>Pterocarpus clade</taxon>
        <taxon>Arachis</taxon>
    </lineage>
</organism>
<accession>A0A444ZLB0</accession>
<name>A0A444ZLB0_ARAHY</name>
<proteinExistence type="predicted"/>
<sequence>MRSLHLSNGLSVKHSLHPLNVTLRSHETGAAGVGVSTDAAVIWITTGAAKPSLKADHGGLHRRRNTLSLSYIVNNLYTRLLDFRNGSHLSGLTVPFPTWFSSPSLVTTAADAPVNSGDTVLLSMPRPTKNPTAKHALRIFHGMSLTGVALFCIKDKQVLLEDSSERREEDDRLMVVTYFCKM</sequence>
<evidence type="ECO:0000313" key="1">
    <source>
        <dbReference type="EMBL" id="RYR14928.1"/>
    </source>
</evidence>
<dbReference type="AlphaFoldDB" id="A0A444ZLB0"/>
<dbReference type="Proteomes" id="UP000289738">
    <property type="component" value="Chromosome B04"/>
</dbReference>
<reference evidence="1 2" key="1">
    <citation type="submission" date="2019-01" db="EMBL/GenBank/DDBJ databases">
        <title>Sequencing of cultivated peanut Arachis hypogaea provides insights into genome evolution and oil improvement.</title>
        <authorList>
            <person name="Chen X."/>
        </authorList>
    </citation>
    <scope>NUCLEOTIDE SEQUENCE [LARGE SCALE GENOMIC DNA]</scope>
    <source>
        <strain evidence="2">cv. Fuhuasheng</strain>
        <tissue evidence="1">Leaves</tissue>
    </source>
</reference>
<gene>
    <name evidence="1" type="ORF">Ahy_B04g071648</name>
</gene>
<evidence type="ECO:0000313" key="2">
    <source>
        <dbReference type="Proteomes" id="UP000289738"/>
    </source>
</evidence>
<keyword evidence="2" id="KW-1185">Reference proteome</keyword>
<dbReference type="EMBL" id="SDMP01000014">
    <property type="protein sequence ID" value="RYR14928.1"/>
    <property type="molecule type" value="Genomic_DNA"/>
</dbReference>
<comment type="caution">
    <text evidence="1">The sequence shown here is derived from an EMBL/GenBank/DDBJ whole genome shotgun (WGS) entry which is preliminary data.</text>
</comment>
<protein>
    <submittedName>
        <fullName evidence="1">Uncharacterized protein</fullName>
    </submittedName>
</protein>